<dbReference type="PROSITE" id="PS00108">
    <property type="entry name" value="PROTEIN_KINASE_ST"/>
    <property type="match status" value="1"/>
</dbReference>
<keyword evidence="7" id="KW-0067">ATP-binding</keyword>
<comment type="similarity">
    <text evidence="1">Belongs to the protein kinase superfamily. CAMK Ser/Thr protein kinase family. PIM subfamily.</text>
</comment>
<evidence type="ECO:0000313" key="12">
    <source>
        <dbReference type="Proteomes" id="UP000694397"/>
    </source>
</evidence>
<accession>A0A8C9QWQ7</accession>
<reference evidence="11" key="2">
    <citation type="submission" date="2025-08" db="UniProtKB">
        <authorList>
            <consortium name="Ensembl"/>
        </authorList>
    </citation>
    <scope>IDENTIFICATION</scope>
</reference>
<keyword evidence="5" id="KW-0547">Nucleotide-binding</keyword>
<dbReference type="Pfam" id="PF00069">
    <property type="entry name" value="Pkinase"/>
    <property type="match status" value="1"/>
</dbReference>
<dbReference type="Ensembl" id="ENSSFOT00015000978.2">
    <property type="protein sequence ID" value="ENSSFOP00015000947.1"/>
    <property type="gene ID" value="ENSSFOG00015000713.2"/>
</dbReference>
<evidence type="ECO:0000256" key="7">
    <source>
        <dbReference type="ARBA" id="ARBA00022840"/>
    </source>
</evidence>
<keyword evidence="3" id="KW-0723">Serine/threonine-protein kinase</keyword>
<gene>
    <name evidence="11" type="primary">LOC108929703</name>
</gene>
<feature type="domain" description="Protein kinase" evidence="10">
    <location>
        <begin position="1"/>
        <end position="215"/>
    </location>
</feature>
<evidence type="ECO:0000256" key="4">
    <source>
        <dbReference type="ARBA" id="ARBA00022679"/>
    </source>
</evidence>
<evidence type="ECO:0000256" key="9">
    <source>
        <dbReference type="ARBA" id="ARBA00048679"/>
    </source>
</evidence>
<evidence type="ECO:0000256" key="8">
    <source>
        <dbReference type="ARBA" id="ARBA00047899"/>
    </source>
</evidence>
<evidence type="ECO:0000256" key="3">
    <source>
        <dbReference type="ARBA" id="ARBA00022527"/>
    </source>
</evidence>
<dbReference type="GO" id="GO:0005737">
    <property type="term" value="C:cytoplasm"/>
    <property type="evidence" value="ECO:0007669"/>
    <property type="project" value="TreeGrafter"/>
</dbReference>
<dbReference type="PANTHER" id="PTHR22984">
    <property type="entry name" value="SERINE/THREONINE-PROTEIN KINASE PIM"/>
    <property type="match status" value="1"/>
</dbReference>
<dbReference type="InterPro" id="IPR051138">
    <property type="entry name" value="PIM_Ser/Thr_kinase"/>
</dbReference>
<dbReference type="InterPro" id="IPR008271">
    <property type="entry name" value="Ser/Thr_kinase_AS"/>
</dbReference>
<sequence>MMDAEGPVPLEVAMMKQMNRTPANPHIVQLIEWFSLPTEYAMVLERPHPCQNLMKFCESQGGTLMEDQARRVMLQIIEALKTCQDRGFPHRDFKPSNVLIQTDTLRVKLIDFGSGAFLKDTPYENFAGATLYSPPEWFLQKKYLAVPATVWSVGVTFFRLVCGSVPFYTEAAVIEVDLYFPNGVSTDFCHLVSWCLSQNPEDRPTLQQIMLHPWFQ</sequence>
<evidence type="ECO:0000313" key="11">
    <source>
        <dbReference type="Ensembl" id="ENSSFOP00015000947.1"/>
    </source>
</evidence>
<dbReference type="EC" id="2.7.11.1" evidence="2"/>
<dbReference type="SUPFAM" id="SSF56112">
    <property type="entry name" value="Protein kinase-like (PK-like)"/>
    <property type="match status" value="1"/>
</dbReference>
<name>A0A8C9QWQ7_SCLFO</name>
<dbReference type="GO" id="GO:0004674">
    <property type="term" value="F:protein serine/threonine kinase activity"/>
    <property type="evidence" value="ECO:0007669"/>
    <property type="project" value="UniProtKB-KW"/>
</dbReference>
<dbReference type="GeneTree" id="ENSGT00950000182996"/>
<keyword evidence="12" id="KW-1185">Reference proteome</keyword>
<comment type="catalytic activity">
    <reaction evidence="9">
        <text>L-seryl-[protein] + ATP = O-phospho-L-seryl-[protein] + ADP + H(+)</text>
        <dbReference type="Rhea" id="RHEA:17989"/>
        <dbReference type="Rhea" id="RHEA-COMP:9863"/>
        <dbReference type="Rhea" id="RHEA-COMP:11604"/>
        <dbReference type="ChEBI" id="CHEBI:15378"/>
        <dbReference type="ChEBI" id="CHEBI:29999"/>
        <dbReference type="ChEBI" id="CHEBI:30616"/>
        <dbReference type="ChEBI" id="CHEBI:83421"/>
        <dbReference type="ChEBI" id="CHEBI:456216"/>
        <dbReference type="EC" id="2.7.11.1"/>
    </reaction>
</comment>
<dbReference type="PROSITE" id="PS50011">
    <property type="entry name" value="PROTEIN_KINASE_DOM"/>
    <property type="match status" value="1"/>
</dbReference>
<keyword evidence="6" id="KW-0418">Kinase</keyword>
<keyword evidence="4" id="KW-0808">Transferase</keyword>
<dbReference type="SMART" id="SM00220">
    <property type="entry name" value="S_TKc"/>
    <property type="match status" value="1"/>
</dbReference>
<comment type="catalytic activity">
    <reaction evidence="8">
        <text>L-threonyl-[protein] + ATP = O-phospho-L-threonyl-[protein] + ADP + H(+)</text>
        <dbReference type="Rhea" id="RHEA:46608"/>
        <dbReference type="Rhea" id="RHEA-COMP:11060"/>
        <dbReference type="Rhea" id="RHEA-COMP:11605"/>
        <dbReference type="ChEBI" id="CHEBI:15378"/>
        <dbReference type="ChEBI" id="CHEBI:30013"/>
        <dbReference type="ChEBI" id="CHEBI:30616"/>
        <dbReference type="ChEBI" id="CHEBI:61977"/>
        <dbReference type="ChEBI" id="CHEBI:456216"/>
        <dbReference type="EC" id="2.7.11.1"/>
    </reaction>
</comment>
<reference evidence="11" key="3">
    <citation type="submission" date="2025-09" db="UniProtKB">
        <authorList>
            <consortium name="Ensembl"/>
        </authorList>
    </citation>
    <scope>IDENTIFICATION</scope>
</reference>
<organism evidence="11 12">
    <name type="scientific">Scleropages formosus</name>
    <name type="common">Asian bonytongue</name>
    <name type="synonym">Osteoglossum formosum</name>
    <dbReference type="NCBI Taxonomy" id="113540"/>
    <lineage>
        <taxon>Eukaryota</taxon>
        <taxon>Metazoa</taxon>
        <taxon>Chordata</taxon>
        <taxon>Craniata</taxon>
        <taxon>Vertebrata</taxon>
        <taxon>Euteleostomi</taxon>
        <taxon>Actinopterygii</taxon>
        <taxon>Neopterygii</taxon>
        <taxon>Teleostei</taxon>
        <taxon>Osteoglossocephala</taxon>
        <taxon>Osteoglossomorpha</taxon>
        <taxon>Osteoglossiformes</taxon>
        <taxon>Osteoglossidae</taxon>
        <taxon>Scleropages</taxon>
    </lineage>
</organism>
<dbReference type="PANTHER" id="PTHR22984:SF11">
    <property type="entry name" value="AURORA KINASE-RELATED"/>
    <property type="match status" value="1"/>
</dbReference>
<evidence type="ECO:0000259" key="10">
    <source>
        <dbReference type="PROSITE" id="PS50011"/>
    </source>
</evidence>
<dbReference type="GO" id="GO:0007346">
    <property type="term" value="P:regulation of mitotic cell cycle"/>
    <property type="evidence" value="ECO:0007669"/>
    <property type="project" value="TreeGrafter"/>
</dbReference>
<dbReference type="InterPro" id="IPR011009">
    <property type="entry name" value="Kinase-like_dom_sf"/>
</dbReference>
<proteinExistence type="inferred from homology"/>
<evidence type="ECO:0000256" key="2">
    <source>
        <dbReference type="ARBA" id="ARBA00012513"/>
    </source>
</evidence>
<evidence type="ECO:0000256" key="5">
    <source>
        <dbReference type="ARBA" id="ARBA00022741"/>
    </source>
</evidence>
<evidence type="ECO:0000256" key="1">
    <source>
        <dbReference type="ARBA" id="ARBA00005505"/>
    </source>
</evidence>
<dbReference type="GO" id="GO:0005524">
    <property type="term" value="F:ATP binding"/>
    <property type="evidence" value="ECO:0007669"/>
    <property type="project" value="UniProtKB-KW"/>
</dbReference>
<reference evidence="11 12" key="1">
    <citation type="submission" date="2019-04" db="EMBL/GenBank/DDBJ databases">
        <authorList>
            <consortium name="Wellcome Sanger Institute Data Sharing"/>
        </authorList>
    </citation>
    <scope>NUCLEOTIDE SEQUENCE [LARGE SCALE GENOMIC DNA]</scope>
</reference>
<dbReference type="Gene3D" id="1.10.510.10">
    <property type="entry name" value="Transferase(Phosphotransferase) domain 1"/>
    <property type="match status" value="1"/>
</dbReference>
<dbReference type="AlphaFoldDB" id="A0A8C9QWQ7"/>
<dbReference type="Gene3D" id="3.30.200.20">
    <property type="entry name" value="Phosphorylase Kinase, domain 1"/>
    <property type="match status" value="1"/>
</dbReference>
<dbReference type="InterPro" id="IPR000719">
    <property type="entry name" value="Prot_kinase_dom"/>
</dbReference>
<protein>
    <recommendedName>
        <fullName evidence="2">non-specific serine/threonine protein kinase</fullName>
        <ecNumber evidence="2">2.7.11.1</ecNumber>
    </recommendedName>
</protein>
<dbReference type="GO" id="GO:0043066">
    <property type="term" value="P:negative regulation of apoptotic process"/>
    <property type="evidence" value="ECO:0007669"/>
    <property type="project" value="TreeGrafter"/>
</dbReference>
<dbReference type="Proteomes" id="UP000694397">
    <property type="component" value="Chromosome 13"/>
</dbReference>
<evidence type="ECO:0000256" key="6">
    <source>
        <dbReference type="ARBA" id="ARBA00022777"/>
    </source>
</evidence>